<evidence type="ECO:0000256" key="1">
    <source>
        <dbReference type="SAM" id="MobiDB-lite"/>
    </source>
</evidence>
<proteinExistence type="predicted"/>
<evidence type="ECO:0000313" key="2">
    <source>
        <dbReference type="EMBL" id="QHT36996.1"/>
    </source>
</evidence>
<feature type="region of interest" description="Disordered" evidence="1">
    <location>
        <begin position="109"/>
        <end position="135"/>
    </location>
</feature>
<reference evidence="2" key="1">
    <citation type="journal article" date="2020" name="Nature">
        <title>Giant virus diversity and host interactions through global metagenomics.</title>
        <authorList>
            <person name="Schulz F."/>
            <person name="Roux S."/>
            <person name="Paez-Espino D."/>
            <person name="Jungbluth S."/>
            <person name="Walsh D.A."/>
            <person name="Denef V.J."/>
            <person name="McMahon K.D."/>
            <person name="Konstantinidis K.T."/>
            <person name="Eloe-Fadrosh E.A."/>
            <person name="Kyrpides N.C."/>
            <person name="Woyke T."/>
        </authorList>
    </citation>
    <scope>NUCLEOTIDE SEQUENCE</scope>
    <source>
        <strain evidence="2">GVMAG-S-ERX555967-131</strain>
    </source>
</reference>
<dbReference type="AlphaFoldDB" id="A0A6C0F5G7"/>
<sequence>MASSSNSNSSGAYKKYLSSANETNNNEKKNFTKYKCLEGRKNEAHELKQGLENHYHLPLQEEAKVAQYVELIHEEMLPMHNMEAKRPYQWINPVVGVYKEIRKERVKNFRRKKGESNTPPQAQLSAKEHAKKKKEYQSAMKGLKMHIIVGCILRCVLIQNNSAVPIRILLHFLNSALKRWSSTTKNEKTPITLRVFDQYRTNSSKGIMTIINKQMPKCYLKEKPENLVSFTGYRILGLCRKDVLRAQRLARNIVPDFEDITSSGDIAIGALFCVLVSLNLHNEPIVNILGLSKAKLKTLYTVFKDSTNSAVQKDMQTNVCPNSLFTKKKPSSRK</sequence>
<organism evidence="2">
    <name type="scientific">viral metagenome</name>
    <dbReference type="NCBI Taxonomy" id="1070528"/>
    <lineage>
        <taxon>unclassified sequences</taxon>
        <taxon>metagenomes</taxon>
        <taxon>organismal metagenomes</taxon>
    </lineage>
</organism>
<protein>
    <submittedName>
        <fullName evidence="2">Uncharacterized protein</fullName>
    </submittedName>
</protein>
<name>A0A6C0F5G7_9ZZZZ</name>
<accession>A0A6C0F5G7</accession>
<dbReference type="EMBL" id="MN738789">
    <property type="protein sequence ID" value="QHT36996.1"/>
    <property type="molecule type" value="Genomic_DNA"/>
</dbReference>